<dbReference type="Proteomes" id="UP000693892">
    <property type="component" value="Unassembled WGS sequence"/>
</dbReference>
<accession>A0A916NMR3</accession>
<organism evidence="2 3">
    <name type="scientific">Leucobacter soli</name>
    <dbReference type="NCBI Taxonomy" id="2812850"/>
    <lineage>
        <taxon>Bacteria</taxon>
        <taxon>Bacillati</taxon>
        <taxon>Actinomycetota</taxon>
        <taxon>Actinomycetes</taxon>
        <taxon>Micrococcales</taxon>
        <taxon>Microbacteriaceae</taxon>
        <taxon>Leucobacter</taxon>
    </lineage>
</organism>
<comment type="caution">
    <text evidence="2">The sequence shown here is derived from an EMBL/GenBank/DDBJ whole genome shotgun (WGS) entry which is preliminary data.</text>
</comment>
<evidence type="ECO:0000256" key="1">
    <source>
        <dbReference type="SAM" id="Phobius"/>
    </source>
</evidence>
<dbReference type="AlphaFoldDB" id="A0A916NMR3"/>
<proteinExistence type="predicted"/>
<keyword evidence="3" id="KW-1185">Reference proteome</keyword>
<evidence type="ECO:0000313" key="2">
    <source>
        <dbReference type="EMBL" id="CAG7607952.1"/>
    </source>
</evidence>
<dbReference type="RefSeq" id="WP_218114691.1">
    <property type="nucleotide sequence ID" value="NZ_CAJVAP010000010.1"/>
</dbReference>
<sequence>MFSLLWRFFPGPVWLRILVLAAAAAVLVWALVTYAYPYAATLLTSEESTVNS</sequence>
<protein>
    <submittedName>
        <fullName evidence="2">Uncharacterized protein</fullName>
    </submittedName>
</protein>
<name>A0A916NMR3_9MICO</name>
<gene>
    <name evidence="2" type="ORF">LEUCIP111803_01066</name>
</gene>
<keyword evidence="1" id="KW-0812">Transmembrane</keyword>
<reference evidence="2" key="1">
    <citation type="submission" date="2021-06" db="EMBL/GenBank/DDBJ databases">
        <authorList>
            <person name="Criscuolo A."/>
        </authorList>
    </citation>
    <scope>NUCLEOTIDE SEQUENCE</scope>
    <source>
        <strain evidence="2">CIP111803</strain>
    </source>
</reference>
<evidence type="ECO:0000313" key="3">
    <source>
        <dbReference type="Proteomes" id="UP000693892"/>
    </source>
</evidence>
<feature type="transmembrane region" description="Helical" evidence="1">
    <location>
        <begin position="13"/>
        <end position="36"/>
    </location>
</feature>
<keyword evidence="1" id="KW-0472">Membrane</keyword>
<dbReference type="EMBL" id="CAJVAP010000010">
    <property type="protein sequence ID" value="CAG7607952.1"/>
    <property type="molecule type" value="Genomic_DNA"/>
</dbReference>
<keyword evidence="1" id="KW-1133">Transmembrane helix</keyword>